<protein>
    <submittedName>
        <fullName evidence="3">Unnamed protein product</fullName>
    </submittedName>
</protein>
<evidence type="ECO:0000313" key="3">
    <source>
        <dbReference type="EMBL" id="GMF18978.1"/>
    </source>
</evidence>
<dbReference type="InterPro" id="IPR055289">
    <property type="entry name" value="OFD1"/>
</dbReference>
<feature type="coiled-coil region" evidence="1">
    <location>
        <begin position="202"/>
        <end position="279"/>
    </location>
</feature>
<feature type="compositionally biased region" description="Basic and acidic residues" evidence="2">
    <location>
        <begin position="1180"/>
        <end position="1208"/>
    </location>
</feature>
<feature type="compositionally biased region" description="Basic and acidic residues" evidence="2">
    <location>
        <begin position="1315"/>
        <end position="1324"/>
    </location>
</feature>
<evidence type="ECO:0000256" key="2">
    <source>
        <dbReference type="SAM" id="MobiDB-lite"/>
    </source>
</evidence>
<feature type="compositionally biased region" description="Basic and acidic residues" evidence="2">
    <location>
        <begin position="1030"/>
        <end position="1054"/>
    </location>
</feature>
<dbReference type="PROSITE" id="PS50896">
    <property type="entry name" value="LISH"/>
    <property type="match status" value="1"/>
</dbReference>
<organism evidence="3 4">
    <name type="scientific">Phytophthora lilii</name>
    <dbReference type="NCBI Taxonomy" id="2077276"/>
    <lineage>
        <taxon>Eukaryota</taxon>
        <taxon>Sar</taxon>
        <taxon>Stramenopiles</taxon>
        <taxon>Oomycota</taxon>
        <taxon>Peronosporomycetes</taxon>
        <taxon>Peronosporales</taxon>
        <taxon>Peronosporaceae</taxon>
        <taxon>Phytophthora</taxon>
    </lineage>
</organism>
<feature type="compositionally biased region" description="Basic and acidic residues" evidence="2">
    <location>
        <begin position="1228"/>
        <end position="1247"/>
    </location>
</feature>
<dbReference type="PANTHER" id="PTHR39063:SF1">
    <property type="entry name" value="OFD1 CENTRIOLE AND CENTRIOLAR SATELLITE PROTEIN"/>
    <property type="match status" value="1"/>
</dbReference>
<feature type="compositionally biased region" description="Basic and acidic residues" evidence="2">
    <location>
        <begin position="1485"/>
        <end position="1499"/>
    </location>
</feature>
<keyword evidence="4" id="KW-1185">Reference proteome</keyword>
<feature type="region of interest" description="Disordered" evidence="2">
    <location>
        <begin position="1373"/>
        <end position="1408"/>
    </location>
</feature>
<feature type="compositionally biased region" description="Basic and acidic residues" evidence="2">
    <location>
        <begin position="800"/>
        <end position="866"/>
    </location>
</feature>
<feature type="compositionally biased region" description="Polar residues" evidence="2">
    <location>
        <begin position="1124"/>
        <end position="1177"/>
    </location>
</feature>
<feature type="region of interest" description="Disordered" evidence="2">
    <location>
        <begin position="1485"/>
        <end position="1647"/>
    </location>
</feature>
<gene>
    <name evidence="3" type="ORF">Plil01_000718700</name>
</gene>
<feature type="compositionally biased region" description="Basic and acidic residues" evidence="2">
    <location>
        <begin position="1255"/>
        <end position="1289"/>
    </location>
</feature>
<feature type="compositionally biased region" description="Polar residues" evidence="2">
    <location>
        <begin position="1510"/>
        <end position="1521"/>
    </location>
</feature>
<dbReference type="Gene3D" id="1.20.960.40">
    <property type="match status" value="1"/>
</dbReference>
<feature type="compositionally biased region" description="Polar residues" evidence="2">
    <location>
        <begin position="1079"/>
        <end position="1114"/>
    </location>
</feature>
<dbReference type="OrthoDB" id="206339at2759"/>
<evidence type="ECO:0000256" key="1">
    <source>
        <dbReference type="SAM" id="Coils"/>
    </source>
</evidence>
<feature type="region of interest" description="Disordered" evidence="2">
    <location>
        <begin position="46"/>
        <end position="70"/>
    </location>
</feature>
<dbReference type="Proteomes" id="UP001165083">
    <property type="component" value="Unassembled WGS sequence"/>
</dbReference>
<feature type="region of interest" description="Disordered" evidence="2">
    <location>
        <begin position="1030"/>
        <end position="1344"/>
    </location>
</feature>
<feature type="region of interest" description="Disordered" evidence="2">
    <location>
        <begin position="800"/>
        <end position="932"/>
    </location>
</feature>
<dbReference type="GO" id="GO:0005813">
    <property type="term" value="C:centrosome"/>
    <property type="evidence" value="ECO:0007669"/>
    <property type="project" value="TreeGrafter"/>
</dbReference>
<name>A0A9W6TSH7_9STRA</name>
<feature type="compositionally biased region" description="Low complexity" evidence="2">
    <location>
        <begin position="1373"/>
        <end position="1394"/>
    </location>
</feature>
<dbReference type="InterPro" id="IPR006594">
    <property type="entry name" value="LisH"/>
</dbReference>
<dbReference type="Pfam" id="PF16045">
    <property type="entry name" value="LisH_2"/>
    <property type="match status" value="1"/>
</dbReference>
<feature type="compositionally biased region" description="Polar residues" evidence="2">
    <location>
        <begin position="1587"/>
        <end position="1596"/>
    </location>
</feature>
<dbReference type="GO" id="GO:0060287">
    <property type="term" value="P:epithelial cilium movement involved in determination of left/right asymmetry"/>
    <property type="evidence" value="ECO:0007669"/>
    <property type="project" value="TreeGrafter"/>
</dbReference>
<feature type="compositionally biased region" description="Basic and acidic residues" evidence="2">
    <location>
        <begin position="1527"/>
        <end position="1548"/>
    </location>
</feature>
<reference evidence="3" key="1">
    <citation type="submission" date="2023-04" db="EMBL/GenBank/DDBJ databases">
        <title>Phytophthora lilii NBRC 32176.</title>
        <authorList>
            <person name="Ichikawa N."/>
            <person name="Sato H."/>
            <person name="Tonouchi N."/>
        </authorList>
    </citation>
    <scope>NUCLEOTIDE SEQUENCE</scope>
    <source>
        <strain evidence="3">NBRC 32176</strain>
    </source>
</reference>
<keyword evidence="1" id="KW-0175">Coiled coil</keyword>
<dbReference type="GO" id="GO:0036064">
    <property type="term" value="C:ciliary basal body"/>
    <property type="evidence" value="ECO:0007669"/>
    <property type="project" value="TreeGrafter"/>
</dbReference>
<dbReference type="EMBL" id="BSXW01000331">
    <property type="protein sequence ID" value="GMF18978.1"/>
    <property type="molecule type" value="Genomic_DNA"/>
</dbReference>
<sequence length="1664" mass="190408">MESKAATSSLARDADGKALMTLEELKEGMFQTIRDNGTVELIRQQRQLTDDPDDENNASRVNRGAGSSTPDEKLVHGLVAEYLATKGLENTLAVFVPEIGGSRNQVDSATVLQRVTTGQSLLLVLVRELIRRFQLATMDSGTQTAMDCFDHRIVLGMRIGMSTCCFLSFSPWNCACTSLENQLRRVENTYLAECAIQRLEPQKSLEERMVQYQREYDDICDKRLQEELDRYKSTEVALVRAEERKRFDREIDNLRSSLMQEYHDKQERLQERERDVELAFVARRTELETSLFETRQSLFKDMERLRVKEAELQVKVESDFRHFASETQRFQLWEESVRTQEANLEGIVAQAMREKEREWNIARQKALDDIQTKQEELIDRERSLTTETGTLKTLKTQVVALQQEVTALEAALSHEKEKSRLEERVVELELQLTEQNASLKDASAANARLAADKSITDDELARYKRKNTEAKEQVTLLSGDIKSLQQQILSMKLEEANAVVAERKKFMQMMDEERERSRWKENELFVKLRELQSHLADAEALAEKYQSQYEDEKVHVESLRHDVSSLNSLLTQAQATINAKHGMPRDLLSFRSQRSPVINDMVDNRTHVSSDDPMRGGNERTFMMKMMEMMTNFQDERAVPRNTTFRDQTQPANTVRGEPSIPVHQVQETIQEPIQTTYQSGNEDLDEAKRLKEDQARIERELLDQREYEKKKQARMEEQERELAEQHRQFEEKMARIRQERIEEEERLEEQRKRKQAEEEAKVQEELARQRFALQEASELQQKLTEQRLAEEQRRIQEEQAYQERKREEERKFNEEVEAKRREQQIEDEVVAKQKLEREQEEFRLRQEREAKIEQGRIQIESDAKAVFKATQQKQKIDREQENLVAPADEEQKDKSEEDFEREDNASGTESLTKAPGAEEDEDVNSSNEKVMVAPDIAAKGVKDELPTGIVESVNVCDDTTDNLLASAVNAEDDQQIADEVDEIPLEVKTPPLRTPEEEEEERQKAAEEAKKKEDENVIDVYRQRVLARKAAEKQRQEAAETERKAKEEEERQRLQFLAEASDQELELSGGSFADSRQLDMSTWSVDSSPASAQDSSHFRTGSGTSRDSDNFNYSRAREASSRFEISTGNEYRSRAESTSMREGQASRTAEFDSSSFSSDRNTIGGSTFDTTFSAVSSRDVPRGDSISERVFRPEQGGRRDNQREIDNYTRGSRNRSESWNLENASRGSDRSRRSFRSGIERSDEQLAHSTYAGEEDRISNNRFELRFSSDKADSIREAESPVASREEYIVTNSSHADKEPIRTTPAIETSIHARSFENQEEPRSPTNSEPSIPPSSPVSDCDSVAQRIQDRYPKPLIPSPLSDSSASRIIRASSPCSSVATSRTSASRASTTTRTKHLTPYRKTPEPAMSDLREDLYAFRKQMREVFIQVEDVVDVHRSFFKSDPSTGSPVFNSELQQEAEQLANKAFEHLADLRDHFTRLAKDFKRSQKPADEWPRQERRRRAPNVPTMASPTPAQRSQISDDESTSHESYNAHEDATNDALERLSADSGGDAQSTIERSPTVARGGRSTSQVDSDDDGRAADSVRSTASTFQLPSRFRVPESTAASDTTRSRAHSPSDVSDTSLLPDQCTKPGSPHSLFQGEPVEPIRPLQHAADCCRLFC</sequence>
<comment type="caution">
    <text evidence="3">The sequence shown here is derived from an EMBL/GenBank/DDBJ whole genome shotgun (WGS) entry which is preliminary data.</text>
</comment>
<evidence type="ECO:0000313" key="4">
    <source>
        <dbReference type="Proteomes" id="UP001165083"/>
    </source>
</evidence>
<feature type="compositionally biased region" description="Basic and acidic residues" evidence="2">
    <location>
        <begin position="1002"/>
        <end position="1015"/>
    </location>
</feature>
<feature type="compositionally biased region" description="Acidic residues" evidence="2">
    <location>
        <begin position="971"/>
        <end position="985"/>
    </location>
</feature>
<feature type="region of interest" description="Disordered" evidence="2">
    <location>
        <begin position="971"/>
        <end position="1015"/>
    </location>
</feature>
<feature type="coiled-coil region" evidence="1">
    <location>
        <begin position="528"/>
        <end position="562"/>
    </location>
</feature>
<accession>A0A9W6TSH7</accession>
<feature type="coiled-coil region" evidence="1">
    <location>
        <begin position="391"/>
        <end position="487"/>
    </location>
</feature>
<dbReference type="PANTHER" id="PTHR39063">
    <property type="entry name" value="ORAL-FACIAL-DIGITAL SYNDROME 1 PROTEIN HOMOLOG"/>
    <property type="match status" value="1"/>
</dbReference>
<proteinExistence type="predicted"/>
<dbReference type="GO" id="GO:0005576">
    <property type="term" value="C:extracellular region"/>
    <property type="evidence" value="ECO:0007669"/>
    <property type="project" value="GOC"/>
</dbReference>